<evidence type="ECO:0000313" key="1">
    <source>
        <dbReference type="EMBL" id="SSW66643.1"/>
    </source>
</evidence>
<dbReference type="RefSeq" id="WP_129240890.1">
    <property type="nucleotide sequence ID" value="NZ_UFQC01000010.1"/>
</dbReference>
<name>A0A446CFR0_9BURK</name>
<proteinExistence type="predicted"/>
<gene>
    <name evidence="1" type="ORF">AVE30378_02182</name>
</gene>
<sequence length="92" mass="10501">MNGIDFIVRDRAGWMPPVPLPRRRLRWADPKAEAIKPEEIEFIRSARGRLSTYELAQCYGVSPQTISNIWAGRCSAGLSPRPARPRAKRKQK</sequence>
<protein>
    <submittedName>
        <fullName evidence="1">Uncharacterized protein</fullName>
    </submittedName>
</protein>
<dbReference type="Proteomes" id="UP000289465">
    <property type="component" value="Unassembled WGS sequence"/>
</dbReference>
<organism evidence="1 2">
    <name type="scientific">Achromobacter veterisilvae</name>
    <dbReference type="NCBI Taxonomy" id="2069367"/>
    <lineage>
        <taxon>Bacteria</taxon>
        <taxon>Pseudomonadati</taxon>
        <taxon>Pseudomonadota</taxon>
        <taxon>Betaproteobacteria</taxon>
        <taxon>Burkholderiales</taxon>
        <taxon>Alcaligenaceae</taxon>
        <taxon>Achromobacter</taxon>
    </lineage>
</organism>
<reference evidence="1 2" key="1">
    <citation type="submission" date="2018-07" db="EMBL/GenBank/DDBJ databases">
        <authorList>
            <person name="Peeters C."/>
        </authorList>
    </citation>
    <scope>NUCLEOTIDE SEQUENCE [LARGE SCALE GENOMIC DNA]</scope>
    <source>
        <strain evidence="1 2">LMG 30378</strain>
    </source>
</reference>
<dbReference type="EMBL" id="UFQC01000010">
    <property type="protein sequence ID" value="SSW66643.1"/>
    <property type="molecule type" value="Genomic_DNA"/>
</dbReference>
<accession>A0A446CFR0</accession>
<dbReference type="Gene3D" id="1.10.260.40">
    <property type="entry name" value="lambda repressor-like DNA-binding domains"/>
    <property type="match status" value="1"/>
</dbReference>
<dbReference type="GO" id="GO:0003677">
    <property type="term" value="F:DNA binding"/>
    <property type="evidence" value="ECO:0007669"/>
    <property type="project" value="InterPro"/>
</dbReference>
<dbReference type="AlphaFoldDB" id="A0A446CFR0"/>
<dbReference type="InterPro" id="IPR010982">
    <property type="entry name" value="Lambda_DNA-bd_dom_sf"/>
</dbReference>
<evidence type="ECO:0000313" key="2">
    <source>
        <dbReference type="Proteomes" id="UP000289465"/>
    </source>
</evidence>
<dbReference type="OrthoDB" id="8666010at2"/>